<dbReference type="EMBL" id="CAXHTB010000008">
    <property type="protein sequence ID" value="CAL0311246.1"/>
    <property type="molecule type" value="Genomic_DNA"/>
</dbReference>
<protein>
    <recommendedName>
        <fullName evidence="2">DUF3444 domain-containing protein</fullName>
    </recommendedName>
</protein>
<evidence type="ECO:0000313" key="3">
    <source>
        <dbReference type="EMBL" id="CAL0311246.1"/>
    </source>
</evidence>
<accession>A0AAV1WR38</accession>
<dbReference type="InterPro" id="IPR024593">
    <property type="entry name" value="DUF3444"/>
</dbReference>
<dbReference type="Pfam" id="PF11926">
    <property type="entry name" value="DUF3444"/>
    <property type="match status" value="1"/>
</dbReference>
<dbReference type="PANTHER" id="PTHR45089:SF59">
    <property type="entry name" value="DNAJ HEAT SHOCK N-TERMINAL DOMAIN-CONTAINING PROTEIN"/>
    <property type="match status" value="1"/>
</dbReference>
<feature type="region of interest" description="Disordered" evidence="1">
    <location>
        <begin position="108"/>
        <end position="135"/>
    </location>
</feature>
<dbReference type="Proteomes" id="UP001497480">
    <property type="component" value="Unassembled WGS sequence"/>
</dbReference>
<keyword evidence="4" id="KW-1185">Reference proteome</keyword>
<dbReference type="AlphaFoldDB" id="A0AAV1WR38"/>
<dbReference type="PANTHER" id="PTHR45089">
    <property type="entry name" value="DNAJ HEAT SHOCK AMINO-TERMINAL DOMAIN PROTEIN-RELATED"/>
    <property type="match status" value="1"/>
</dbReference>
<reference evidence="3 4" key="1">
    <citation type="submission" date="2024-03" db="EMBL/GenBank/DDBJ databases">
        <authorList>
            <person name="Martinez-Hernandez J."/>
        </authorList>
    </citation>
    <scope>NUCLEOTIDE SEQUENCE [LARGE SCALE GENOMIC DNA]</scope>
</reference>
<evidence type="ECO:0000256" key="1">
    <source>
        <dbReference type="SAM" id="MobiDB-lite"/>
    </source>
</evidence>
<feature type="domain" description="DUF3444" evidence="2">
    <location>
        <begin position="203"/>
        <end position="338"/>
    </location>
</feature>
<organism evidence="3 4">
    <name type="scientific">Lupinus luteus</name>
    <name type="common">European yellow lupine</name>
    <dbReference type="NCBI Taxonomy" id="3873"/>
    <lineage>
        <taxon>Eukaryota</taxon>
        <taxon>Viridiplantae</taxon>
        <taxon>Streptophyta</taxon>
        <taxon>Embryophyta</taxon>
        <taxon>Tracheophyta</taxon>
        <taxon>Spermatophyta</taxon>
        <taxon>Magnoliopsida</taxon>
        <taxon>eudicotyledons</taxon>
        <taxon>Gunneridae</taxon>
        <taxon>Pentapetalae</taxon>
        <taxon>rosids</taxon>
        <taxon>fabids</taxon>
        <taxon>Fabales</taxon>
        <taxon>Fabaceae</taxon>
        <taxon>Papilionoideae</taxon>
        <taxon>50 kb inversion clade</taxon>
        <taxon>genistoids sensu lato</taxon>
        <taxon>core genistoids</taxon>
        <taxon>Genisteae</taxon>
        <taxon>Lupinus</taxon>
    </lineage>
</organism>
<gene>
    <name evidence="3" type="ORF">LLUT_LOCUS12306</name>
</gene>
<evidence type="ECO:0000313" key="4">
    <source>
        <dbReference type="Proteomes" id="UP001497480"/>
    </source>
</evidence>
<name>A0AAV1WR38_LUPLU</name>
<evidence type="ECO:0000259" key="2">
    <source>
        <dbReference type="Pfam" id="PF11926"/>
    </source>
</evidence>
<proteinExistence type="predicted"/>
<comment type="caution">
    <text evidence="3">The sequence shown here is derived from an EMBL/GenBank/DDBJ whole genome shotgun (WGS) entry which is preliminary data.</text>
</comment>
<sequence>MECNKDEAMRAKQIGESKMQNGDFVEALKFALKAKKLFPETQNIVQIITVYEVHTASQNKPFGSEMDWYGILQTETISTRYSSMPIPVPLYQYPSGVAGYCKLETSKPAESKTKDLQSSPNPTSKGVAPTPLDPKGDKMVENVLKDENVCENDDPSINNADAHQRKTCTKKKNVPYTEAADSCKANENGNGFCKPEAKKDRVVADALRYDFKKEKSEEKFKCDQIWAIYGGRDKMPKAYAQIKMIESTPNFRLHVLLLEPCFVTKGLRRTMCCGTFKVKKTKPQILSLSEFSHQVKVEPIANDLYEIYPRKGEVWALYKDLNFELTCLKQGRGECDLVVHHQTYSYII</sequence>